<organism evidence="7 8">
    <name type="scientific">Ophiobolus disseminans</name>
    <dbReference type="NCBI Taxonomy" id="1469910"/>
    <lineage>
        <taxon>Eukaryota</taxon>
        <taxon>Fungi</taxon>
        <taxon>Dikarya</taxon>
        <taxon>Ascomycota</taxon>
        <taxon>Pezizomycotina</taxon>
        <taxon>Dothideomycetes</taxon>
        <taxon>Pleosporomycetidae</taxon>
        <taxon>Pleosporales</taxon>
        <taxon>Pleosporineae</taxon>
        <taxon>Phaeosphaeriaceae</taxon>
        <taxon>Ophiobolus</taxon>
    </lineage>
</organism>
<evidence type="ECO:0000313" key="8">
    <source>
        <dbReference type="Proteomes" id="UP000799424"/>
    </source>
</evidence>
<sequence>MSLVQYPDSDTDEEDKGNAIPARPSQNLQRGAVKRKHTEPAQDELPPLPAAFHDLYSTNARVSTSDNPSLHGGRKRAIPHVDGNWPSHVYLEWNPSQAESDNLHKLIHHVKDLIERSTKTRAKHVAVPKIIPSLQSELGAPLPLHISLSRTLHIQTDDRDDFLETLKTSLRRAAVSSFYSQFSNLKWVPNFERNRWFLVLGIKQPAQDELNRLLRGCNDATTKCGHSGLYIGGQGDGPMEDNPQNNNAKRRKSQHFDEEAIDRSDRFHISIAWNLEEPDPDIISEVQGIDVSKFVQPPEAAIAVVKARIGNVVHNVDLKKASR</sequence>
<keyword evidence="3" id="KW-0456">Lyase</keyword>
<name>A0A6A7ACW1_9PLEO</name>
<accession>A0A6A7ACW1</accession>
<evidence type="ECO:0000256" key="6">
    <source>
        <dbReference type="SAM" id="MobiDB-lite"/>
    </source>
</evidence>
<evidence type="ECO:0000313" key="7">
    <source>
        <dbReference type="EMBL" id="KAF2830983.1"/>
    </source>
</evidence>
<evidence type="ECO:0000256" key="3">
    <source>
        <dbReference type="ARBA" id="ARBA00023239"/>
    </source>
</evidence>
<comment type="similarity">
    <text evidence="5">Belongs to the 2H phosphoesterase superfamily. USB1 family.</text>
</comment>
<dbReference type="EMBL" id="MU006218">
    <property type="protein sequence ID" value="KAF2830983.1"/>
    <property type="molecule type" value="Genomic_DNA"/>
</dbReference>
<dbReference type="GO" id="GO:0005634">
    <property type="term" value="C:nucleus"/>
    <property type="evidence" value="ECO:0007669"/>
    <property type="project" value="UniProtKB-SubCell"/>
</dbReference>
<keyword evidence="1 5" id="KW-0540">Nuclease</keyword>
<feature type="active site" description="Proton donor/acceptor" evidence="5">
    <location>
        <position position="145"/>
    </location>
</feature>
<dbReference type="Gene3D" id="3.90.1140.10">
    <property type="entry name" value="Cyclic phosphodiesterase"/>
    <property type="match status" value="1"/>
</dbReference>
<evidence type="ECO:0000256" key="1">
    <source>
        <dbReference type="ARBA" id="ARBA00022722"/>
    </source>
</evidence>
<evidence type="ECO:0000256" key="4">
    <source>
        <dbReference type="ARBA" id="ARBA00023242"/>
    </source>
</evidence>
<keyword evidence="2 5" id="KW-0378">Hydrolase</keyword>
<dbReference type="EC" id="3.1.4.-" evidence="5"/>
<keyword evidence="4 5" id="KW-0539">Nucleus</keyword>
<dbReference type="OrthoDB" id="49151at2759"/>
<feature type="active site" description="Proton donor/acceptor" evidence="5">
    <location>
        <position position="268"/>
    </location>
</feature>
<evidence type="ECO:0000256" key="2">
    <source>
        <dbReference type="ARBA" id="ARBA00022801"/>
    </source>
</evidence>
<gene>
    <name evidence="5" type="primary">USB1</name>
    <name evidence="7" type="ORF">CC86DRAFT_341515</name>
</gene>
<dbReference type="PANTHER" id="PTHR13522">
    <property type="entry name" value="U6 SNRNA PHOSPHODIESTERASE 1"/>
    <property type="match status" value="1"/>
</dbReference>
<dbReference type="GO" id="GO:0016829">
    <property type="term" value="F:lyase activity"/>
    <property type="evidence" value="ECO:0007669"/>
    <property type="project" value="UniProtKB-KW"/>
</dbReference>
<proteinExistence type="inferred from homology"/>
<feature type="region of interest" description="Disordered" evidence="6">
    <location>
        <begin position="1"/>
        <end position="49"/>
    </location>
</feature>
<dbReference type="AlphaFoldDB" id="A0A6A7ACW1"/>
<comment type="function">
    <text evidence="5">Phosphodiesterase responsible for the U6 snRNA 3' end processing. Acts as an exoribonuclease (RNase) responsible for trimming the poly(U) tract of the last nucleotides in the pre-U6 snRNA molecule, leading to the formation of mature U6 snRNA.</text>
</comment>
<dbReference type="Pfam" id="PF09749">
    <property type="entry name" value="HVSL"/>
    <property type="match status" value="1"/>
</dbReference>
<dbReference type="InterPro" id="IPR027521">
    <property type="entry name" value="Usb1"/>
</dbReference>
<feature type="region of interest" description="Disordered" evidence="6">
    <location>
        <begin position="229"/>
        <end position="256"/>
    </location>
</feature>
<comment type="subcellular location">
    <subcellularLocation>
        <location evidence="5">Nucleus</location>
    </subcellularLocation>
</comment>
<protein>
    <recommendedName>
        <fullName evidence="5">U6 snRNA phosphodiesterase</fullName>
        <ecNumber evidence="5">3.1.4.-</ecNumber>
    </recommendedName>
</protein>
<dbReference type="PANTHER" id="PTHR13522:SF3">
    <property type="entry name" value="U6 SNRNA PHOSPHODIESTERASE 1"/>
    <property type="match status" value="1"/>
</dbReference>
<evidence type="ECO:0000256" key="5">
    <source>
        <dbReference type="HAMAP-Rule" id="MF_03040"/>
    </source>
</evidence>
<dbReference type="Proteomes" id="UP000799424">
    <property type="component" value="Unassembled WGS sequence"/>
</dbReference>
<dbReference type="HAMAP" id="MF_03040">
    <property type="entry name" value="USB1"/>
    <property type="match status" value="1"/>
</dbReference>
<keyword evidence="8" id="KW-1185">Reference proteome</keyword>
<dbReference type="GO" id="GO:0034477">
    <property type="term" value="P:U6 snRNA 3'-end processing"/>
    <property type="evidence" value="ECO:0007669"/>
    <property type="project" value="UniProtKB-UniRule"/>
</dbReference>
<dbReference type="GO" id="GO:1990838">
    <property type="term" value="F:poly(U)-specific exoribonuclease activity, producing 3' uridine cyclic phosphate ends"/>
    <property type="evidence" value="ECO:0007669"/>
    <property type="project" value="UniProtKB-UniRule"/>
</dbReference>
<reference evidence="7" key="1">
    <citation type="journal article" date="2020" name="Stud. Mycol.">
        <title>101 Dothideomycetes genomes: a test case for predicting lifestyles and emergence of pathogens.</title>
        <authorList>
            <person name="Haridas S."/>
            <person name="Albert R."/>
            <person name="Binder M."/>
            <person name="Bloem J."/>
            <person name="Labutti K."/>
            <person name="Salamov A."/>
            <person name="Andreopoulos B."/>
            <person name="Baker S."/>
            <person name="Barry K."/>
            <person name="Bills G."/>
            <person name="Bluhm B."/>
            <person name="Cannon C."/>
            <person name="Castanera R."/>
            <person name="Culley D."/>
            <person name="Daum C."/>
            <person name="Ezra D."/>
            <person name="Gonzalez J."/>
            <person name="Henrissat B."/>
            <person name="Kuo A."/>
            <person name="Liang C."/>
            <person name="Lipzen A."/>
            <person name="Lutzoni F."/>
            <person name="Magnuson J."/>
            <person name="Mondo S."/>
            <person name="Nolan M."/>
            <person name="Ohm R."/>
            <person name="Pangilinan J."/>
            <person name="Park H.-J."/>
            <person name="Ramirez L."/>
            <person name="Alfaro M."/>
            <person name="Sun H."/>
            <person name="Tritt A."/>
            <person name="Yoshinaga Y."/>
            <person name="Zwiers L.-H."/>
            <person name="Turgeon B."/>
            <person name="Goodwin S."/>
            <person name="Spatafora J."/>
            <person name="Crous P."/>
            <person name="Grigoriev I."/>
        </authorList>
    </citation>
    <scope>NUCLEOTIDE SEQUENCE</scope>
    <source>
        <strain evidence="7">CBS 113818</strain>
    </source>
</reference>